<name>A0ABM2YMX3_GOSHI</name>
<dbReference type="PANTHER" id="PTHR33067">
    <property type="entry name" value="RNA-DIRECTED DNA POLYMERASE-RELATED"/>
    <property type="match status" value="1"/>
</dbReference>
<dbReference type="InterPro" id="IPR021109">
    <property type="entry name" value="Peptidase_aspartic_dom_sf"/>
</dbReference>
<evidence type="ECO:0000313" key="1">
    <source>
        <dbReference type="Proteomes" id="UP000818029"/>
    </source>
</evidence>
<gene>
    <name evidence="2" type="primary">LOC121205028</name>
</gene>
<dbReference type="RefSeq" id="XP_040931892.1">
    <property type="nucleotide sequence ID" value="XM_041075958.1"/>
</dbReference>
<reference evidence="2" key="2">
    <citation type="submission" date="2025-08" db="UniProtKB">
        <authorList>
            <consortium name="RefSeq"/>
        </authorList>
    </citation>
    <scope>IDENTIFICATION</scope>
</reference>
<keyword evidence="1" id="KW-1185">Reference proteome</keyword>
<protein>
    <submittedName>
        <fullName evidence="2">Uncharacterized protein</fullName>
    </submittedName>
</protein>
<dbReference type="PANTHER" id="PTHR33067:SF15">
    <property type="entry name" value="RNA-DIRECTED DNA POLYMERASE"/>
    <property type="match status" value="1"/>
</dbReference>
<sequence length="233" mass="26706">MAHLDALGNFLGPPQRRYDSYANTYNPGWKDYPNLSYGANPRYNQPYQNRVPQQPRDLGKLLSQTEPNLRQNVNAVTLQSGKVLEPIPGRLNQCRKGKEDNEIPETFRNVKINIPLLDAIKQILRYAKFLKELCTNQRKLTSNERVSVGENISTMLQQKLPAKYKDRGVIIQLADRFVAYPKRVLEDILVKVNELIFPANFYVIKMEEDSTPRSSDLLLGRPFLSTASTKIDI</sequence>
<proteinExistence type="predicted"/>
<organism evidence="1 2">
    <name type="scientific">Gossypium hirsutum</name>
    <name type="common">Upland cotton</name>
    <name type="synonym">Gossypium mexicanum</name>
    <dbReference type="NCBI Taxonomy" id="3635"/>
    <lineage>
        <taxon>Eukaryota</taxon>
        <taxon>Viridiplantae</taxon>
        <taxon>Streptophyta</taxon>
        <taxon>Embryophyta</taxon>
        <taxon>Tracheophyta</taxon>
        <taxon>Spermatophyta</taxon>
        <taxon>Magnoliopsida</taxon>
        <taxon>eudicotyledons</taxon>
        <taxon>Gunneridae</taxon>
        <taxon>Pentapetalae</taxon>
        <taxon>rosids</taxon>
        <taxon>malvids</taxon>
        <taxon>Malvales</taxon>
        <taxon>Malvaceae</taxon>
        <taxon>Malvoideae</taxon>
        <taxon>Gossypium</taxon>
    </lineage>
</organism>
<reference evidence="1" key="1">
    <citation type="journal article" date="2020" name="Nat. Genet.">
        <title>Genomic diversifications of five Gossypium allopolyploid species and their impact on cotton improvement.</title>
        <authorList>
            <person name="Chen Z.J."/>
            <person name="Sreedasyam A."/>
            <person name="Ando A."/>
            <person name="Song Q."/>
            <person name="De Santiago L.M."/>
            <person name="Hulse-Kemp A.M."/>
            <person name="Ding M."/>
            <person name="Ye W."/>
            <person name="Kirkbride R.C."/>
            <person name="Jenkins J."/>
            <person name="Plott C."/>
            <person name="Lovell J."/>
            <person name="Lin Y.M."/>
            <person name="Vaughn R."/>
            <person name="Liu B."/>
            <person name="Simpson S."/>
            <person name="Scheffler B.E."/>
            <person name="Wen L."/>
            <person name="Saski C.A."/>
            <person name="Grover C.E."/>
            <person name="Hu G."/>
            <person name="Conover J.L."/>
            <person name="Carlson J.W."/>
            <person name="Shu S."/>
            <person name="Boston L.B."/>
            <person name="Williams M."/>
            <person name="Peterson D.G."/>
            <person name="McGee K."/>
            <person name="Jones D.C."/>
            <person name="Wendel J.F."/>
            <person name="Stelly D.M."/>
            <person name="Grimwood J."/>
            <person name="Schmutz J."/>
        </authorList>
    </citation>
    <scope>NUCLEOTIDE SEQUENCE [LARGE SCALE GENOMIC DNA]</scope>
    <source>
        <strain evidence="1">cv. TM-1</strain>
    </source>
</reference>
<dbReference type="GeneID" id="121205028"/>
<dbReference type="Gene3D" id="2.40.70.10">
    <property type="entry name" value="Acid Proteases"/>
    <property type="match status" value="1"/>
</dbReference>
<accession>A0ABM2YMX3</accession>
<dbReference type="Proteomes" id="UP000818029">
    <property type="component" value="Chromosome A08"/>
</dbReference>
<evidence type="ECO:0000313" key="2">
    <source>
        <dbReference type="RefSeq" id="XP_040931892.1"/>
    </source>
</evidence>